<dbReference type="RefSeq" id="WP_248427996.1">
    <property type="nucleotide sequence ID" value="NZ_JALNUB010000003.1"/>
</dbReference>
<organism evidence="1 2">
    <name type="scientific">Flavobacterium pygoscelis</name>
    <dbReference type="NCBI Taxonomy" id="2893176"/>
    <lineage>
        <taxon>Bacteria</taxon>
        <taxon>Pseudomonadati</taxon>
        <taxon>Bacteroidota</taxon>
        <taxon>Flavobacteriia</taxon>
        <taxon>Flavobacteriales</taxon>
        <taxon>Flavobacteriaceae</taxon>
        <taxon>Flavobacterium</taxon>
    </lineage>
</organism>
<evidence type="ECO:0000313" key="2">
    <source>
        <dbReference type="Proteomes" id="UP001139260"/>
    </source>
</evidence>
<gene>
    <name evidence="1" type="ORF">MW871_06510</name>
</gene>
<evidence type="ECO:0008006" key="3">
    <source>
        <dbReference type="Google" id="ProtNLM"/>
    </source>
</evidence>
<dbReference type="EMBL" id="JALNUB010000003">
    <property type="protein sequence ID" value="MCK8141544.1"/>
    <property type="molecule type" value="Genomic_DNA"/>
</dbReference>
<keyword evidence="2" id="KW-1185">Reference proteome</keyword>
<protein>
    <recommendedName>
        <fullName evidence="3">Adenylosuccinate lyase</fullName>
    </recommendedName>
</protein>
<dbReference type="Proteomes" id="UP001139260">
    <property type="component" value="Unassembled WGS sequence"/>
</dbReference>
<reference evidence="1" key="1">
    <citation type="submission" date="2022-04" db="EMBL/GenBank/DDBJ databases">
        <title>Flavobacterium pygoscelis sp. nov. isolated from Chinstrap chick (Pygoscelis antarcticus).</title>
        <authorList>
            <person name="Irgang R."/>
            <person name="Poblete-Morales M."/>
            <person name="Avendano-Herrera R."/>
        </authorList>
    </citation>
    <scope>NUCLEOTIDE SEQUENCE</scope>
    <source>
        <strain evidence="1">I-SCBP12n</strain>
    </source>
</reference>
<sequence>MNSELYTKIANSTAHRASRDENAEHILANIYLLPDLLEIALHVGDKNHHKACWILELVLEKHLFLLEKYLDVFCNSMSKYTNQSAMRSISKISMFLSQNGTLTPFQEQKITENCLDWIINDTTKTATKAYAIRSLYALSTKNHSILVDLKRILIDDYPKNSSAYRAVAREILKKIK</sequence>
<dbReference type="AlphaFoldDB" id="A0A9X1XQH7"/>
<accession>A0A9X1XQH7</accession>
<evidence type="ECO:0000313" key="1">
    <source>
        <dbReference type="EMBL" id="MCK8141544.1"/>
    </source>
</evidence>
<comment type="caution">
    <text evidence="1">The sequence shown here is derived from an EMBL/GenBank/DDBJ whole genome shotgun (WGS) entry which is preliminary data.</text>
</comment>
<name>A0A9X1XQH7_9FLAO</name>
<proteinExistence type="predicted"/>